<evidence type="ECO:0000313" key="1">
    <source>
        <dbReference type="EMBL" id="SER62088.1"/>
    </source>
</evidence>
<dbReference type="EMBL" id="FOFZ01000017">
    <property type="protein sequence ID" value="SER62088.1"/>
    <property type="molecule type" value="Genomic_DNA"/>
</dbReference>
<name>A0A1H9QNS6_FLAFI</name>
<dbReference type="InterPro" id="IPR020503">
    <property type="entry name" value="Uncharacterised_Rv2561"/>
</dbReference>
<reference evidence="2" key="1">
    <citation type="submission" date="2016-10" db="EMBL/GenBank/DDBJ databases">
        <authorList>
            <person name="Varghese N."/>
            <person name="Submissions S."/>
        </authorList>
    </citation>
    <scope>NUCLEOTIDE SEQUENCE [LARGE SCALE GENOMIC DNA]</scope>
    <source>
        <strain evidence="2">DSM 15719</strain>
    </source>
</reference>
<gene>
    <name evidence="1" type="ORF">SAMN05444355_11735</name>
</gene>
<organism evidence="1 2">
    <name type="scientific">Flavobacterium frigoris</name>
    <dbReference type="NCBI Taxonomy" id="229204"/>
    <lineage>
        <taxon>Bacteria</taxon>
        <taxon>Pseudomonadati</taxon>
        <taxon>Bacteroidota</taxon>
        <taxon>Flavobacteriia</taxon>
        <taxon>Flavobacteriales</taxon>
        <taxon>Flavobacteriaceae</taxon>
        <taxon>Flavobacterium</taxon>
    </lineage>
</organism>
<dbReference type="Pfam" id="PF10851">
    <property type="entry name" value="DUF2652"/>
    <property type="match status" value="1"/>
</dbReference>
<accession>A0A1H9QNS6</accession>
<evidence type="ECO:0008006" key="3">
    <source>
        <dbReference type="Google" id="ProtNLM"/>
    </source>
</evidence>
<dbReference type="AlphaFoldDB" id="A0A1H9QNS6"/>
<dbReference type="OrthoDB" id="625021at2"/>
<evidence type="ECO:0000313" key="2">
    <source>
        <dbReference type="Proteomes" id="UP000183658"/>
    </source>
</evidence>
<sequence length="354" mass="42010">MAEALYFMPDISGFSDFVNETEIEHSIHIIAELLELLLDNNTLNLQLVEIEGDALFMFSTKIPSYEELMQQTETMLEEFHRHTKEYDTKRICTCGSCKTTIDLDLKFLVHYGDLTMIKVKNIIKPYGREVIQIHRLLKNQVPVQEYVLFTENIYILYQNNMIESWTKKTEIYDLQNLNYFYKILDNIKLKVEEESQKEAQKNEDFTIPDAIINRTFNANIEKIHRYLSELKYRHIWDKEVMRVEFDENEVNRVGTEHNCVLKLGTLKFETISRPSKDSLIYGEKTESIIFLKKFYYLVNLHALDLNATEISLNLYLEYTFLGSFMKKSILKRITKMWQNKLESLHQVTKSELFP</sequence>
<protein>
    <recommendedName>
        <fullName evidence="3">DUF2652 domain-containing protein</fullName>
    </recommendedName>
</protein>
<proteinExistence type="predicted"/>
<keyword evidence="2" id="KW-1185">Reference proteome</keyword>
<dbReference type="RefSeq" id="WP_074724460.1">
    <property type="nucleotide sequence ID" value="NZ_CBCRVS010000022.1"/>
</dbReference>
<dbReference type="Proteomes" id="UP000183658">
    <property type="component" value="Unassembled WGS sequence"/>
</dbReference>